<evidence type="ECO:0000256" key="1">
    <source>
        <dbReference type="SAM" id="Coils"/>
    </source>
</evidence>
<accession>A0AAW1RIS6</accession>
<proteinExistence type="predicted"/>
<dbReference type="InterPro" id="IPR011009">
    <property type="entry name" value="Kinase-like_dom_sf"/>
</dbReference>
<keyword evidence="1" id="KW-0175">Coiled coil</keyword>
<evidence type="ECO:0000256" key="2">
    <source>
        <dbReference type="SAM" id="MobiDB-lite"/>
    </source>
</evidence>
<feature type="compositionally biased region" description="Gly residues" evidence="2">
    <location>
        <begin position="1"/>
        <end position="10"/>
    </location>
</feature>
<feature type="region of interest" description="Disordered" evidence="2">
    <location>
        <begin position="1"/>
        <end position="30"/>
    </location>
</feature>
<dbReference type="AlphaFoldDB" id="A0AAW1RIS6"/>
<sequence length="289" mass="31425">MAQRGGGKGVAQGRSVFRGQENTPHAPASKELARERLLRHDACADARAAEINASAAEREISTLRNQHRSVLEVRKRELRLQMNRAKNKARLEREAKEALAEDLRDLHQAAERVKQAHINAEAQLNEEIAAHDAAEREADELRARLCLAEEEVAALRAAAAALAPAGPALADPAPADPTPAVAAADPEERLEELGYEVGDVLGSSTFGRVVACTHAANPHVLYVAKVMERTDPLVARMARKEYPMLQRLEPTGMRVPAPREPSFTPTHAVLVMTTRCAGPCCRARWTACA</sequence>
<evidence type="ECO:0008006" key="5">
    <source>
        <dbReference type="Google" id="ProtNLM"/>
    </source>
</evidence>
<evidence type="ECO:0000313" key="4">
    <source>
        <dbReference type="Proteomes" id="UP001445335"/>
    </source>
</evidence>
<protein>
    <recommendedName>
        <fullName evidence="5">Protein kinase domain-containing protein</fullName>
    </recommendedName>
</protein>
<comment type="caution">
    <text evidence="3">The sequence shown here is derived from an EMBL/GenBank/DDBJ whole genome shotgun (WGS) entry which is preliminary data.</text>
</comment>
<organism evidence="3 4">
    <name type="scientific">Elliptochloris bilobata</name>
    <dbReference type="NCBI Taxonomy" id="381761"/>
    <lineage>
        <taxon>Eukaryota</taxon>
        <taxon>Viridiplantae</taxon>
        <taxon>Chlorophyta</taxon>
        <taxon>core chlorophytes</taxon>
        <taxon>Trebouxiophyceae</taxon>
        <taxon>Trebouxiophyceae incertae sedis</taxon>
        <taxon>Elliptochloris clade</taxon>
        <taxon>Elliptochloris</taxon>
    </lineage>
</organism>
<reference evidence="3 4" key="1">
    <citation type="journal article" date="2024" name="Nat. Commun.">
        <title>Phylogenomics reveals the evolutionary origins of lichenization in chlorophyte algae.</title>
        <authorList>
            <person name="Puginier C."/>
            <person name="Libourel C."/>
            <person name="Otte J."/>
            <person name="Skaloud P."/>
            <person name="Haon M."/>
            <person name="Grisel S."/>
            <person name="Petersen M."/>
            <person name="Berrin J.G."/>
            <person name="Delaux P.M."/>
            <person name="Dal Grande F."/>
            <person name="Keller J."/>
        </authorList>
    </citation>
    <scope>NUCLEOTIDE SEQUENCE [LARGE SCALE GENOMIC DNA]</scope>
    <source>
        <strain evidence="3 4">SAG 245.80</strain>
    </source>
</reference>
<dbReference type="SUPFAM" id="SSF56112">
    <property type="entry name" value="Protein kinase-like (PK-like)"/>
    <property type="match status" value="1"/>
</dbReference>
<gene>
    <name evidence="3" type="ORF">WJX81_005874</name>
</gene>
<dbReference type="EMBL" id="JALJOU010000035">
    <property type="protein sequence ID" value="KAK9833558.1"/>
    <property type="molecule type" value="Genomic_DNA"/>
</dbReference>
<keyword evidence="4" id="KW-1185">Reference proteome</keyword>
<evidence type="ECO:0000313" key="3">
    <source>
        <dbReference type="EMBL" id="KAK9833558.1"/>
    </source>
</evidence>
<feature type="coiled-coil region" evidence="1">
    <location>
        <begin position="46"/>
        <end position="151"/>
    </location>
</feature>
<dbReference type="Proteomes" id="UP001445335">
    <property type="component" value="Unassembled WGS sequence"/>
</dbReference>
<name>A0AAW1RIS6_9CHLO</name>